<sequence>LDKEADMLKEGVTKFGETPNLDAVAKHLFEDKQVSDHKFLEKHLSPNPLVEQTFIHEHTTSQPQPEQQQQQQQPEQPQPQPELNEPEISVDPENPIHQPPQSLTMDDLIISSEIFYKSS</sequence>
<evidence type="ECO:0000256" key="1">
    <source>
        <dbReference type="SAM" id="MobiDB-lite"/>
    </source>
</evidence>
<comment type="caution">
    <text evidence="2">The sequence shown here is derived from an EMBL/GenBank/DDBJ whole genome shotgun (WGS) entry which is preliminary data.</text>
</comment>
<dbReference type="EMBL" id="LXQA010138079">
    <property type="protein sequence ID" value="MCI23822.1"/>
    <property type="molecule type" value="Genomic_DNA"/>
</dbReference>
<accession>A0A392QIY9</accession>
<feature type="non-terminal residue" evidence="2">
    <location>
        <position position="1"/>
    </location>
</feature>
<proteinExistence type="predicted"/>
<evidence type="ECO:0000313" key="3">
    <source>
        <dbReference type="Proteomes" id="UP000265520"/>
    </source>
</evidence>
<name>A0A392QIY9_9FABA</name>
<keyword evidence="3" id="KW-1185">Reference proteome</keyword>
<feature type="compositionally biased region" description="Low complexity" evidence="1">
    <location>
        <begin position="62"/>
        <end position="75"/>
    </location>
</feature>
<protein>
    <submittedName>
        <fullName evidence="2">Uncharacterized protein</fullName>
    </submittedName>
</protein>
<dbReference type="AlphaFoldDB" id="A0A392QIY9"/>
<organism evidence="2 3">
    <name type="scientific">Trifolium medium</name>
    <dbReference type="NCBI Taxonomy" id="97028"/>
    <lineage>
        <taxon>Eukaryota</taxon>
        <taxon>Viridiplantae</taxon>
        <taxon>Streptophyta</taxon>
        <taxon>Embryophyta</taxon>
        <taxon>Tracheophyta</taxon>
        <taxon>Spermatophyta</taxon>
        <taxon>Magnoliopsida</taxon>
        <taxon>eudicotyledons</taxon>
        <taxon>Gunneridae</taxon>
        <taxon>Pentapetalae</taxon>
        <taxon>rosids</taxon>
        <taxon>fabids</taxon>
        <taxon>Fabales</taxon>
        <taxon>Fabaceae</taxon>
        <taxon>Papilionoideae</taxon>
        <taxon>50 kb inversion clade</taxon>
        <taxon>NPAAA clade</taxon>
        <taxon>Hologalegina</taxon>
        <taxon>IRL clade</taxon>
        <taxon>Trifolieae</taxon>
        <taxon>Trifolium</taxon>
    </lineage>
</organism>
<dbReference type="Proteomes" id="UP000265520">
    <property type="component" value="Unassembled WGS sequence"/>
</dbReference>
<reference evidence="2 3" key="1">
    <citation type="journal article" date="2018" name="Front. Plant Sci.">
        <title>Red Clover (Trifolium pratense) and Zigzag Clover (T. medium) - A Picture of Genomic Similarities and Differences.</title>
        <authorList>
            <person name="Dluhosova J."/>
            <person name="Istvanek J."/>
            <person name="Nedelnik J."/>
            <person name="Repkova J."/>
        </authorList>
    </citation>
    <scope>NUCLEOTIDE SEQUENCE [LARGE SCALE GENOMIC DNA]</scope>
    <source>
        <strain evidence="3">cv. 10/8</strain>
        <tissue evidence="2">Leaf</tissue>
    </source>
</reference>
<feature type="region of interest" description="Disordered" evidence="1">
    <location>
        <begin position="42"/>
        <end position="110"/>
    </location>
</feature>
<evidence type="ECO:0000313" key="2">
    <source>
        <dbReference type="EMBL" id="MCI23822.1"/>
    </source>
</evidence>